<comment type="caution">
    <text evidence="2">The sequence shown here is derived from an EMBL/GenBank/DDBJ whole genome shotgun (WGS) entry which is preliminary data.</text>
</comment>
<keyword evidence="1" id="KW-0812">Transmembrane</keyword>
<dbReference type="EMBL" id="QGKX02001347">
    <property type="protein sequence ID" value="KAF3523382.1"/>
    <property type="molecule type" value="Genomic_DNA"/>
</dbReference>
<evidence type="ECO:0000256" key="1">
    <source>
        <dbReference type="SAM" id="Phobius"/>
    </source>
</evidence>
<name>A0A8S9PYA6_BRACR</name>
<organism evidence="2 3">
    <name type="scientific">Brassica cretica</name>
    <name type="common">Mustard</name>
    <dbReference type="NCBI Taxonomy" id="69181"/>
    <lineage>
        <taxon>Eukaryota</taxon>
        <taxon>Viridiplantae</taxon>
        <taxon>Streptophyta</taxon>
        <taxon>Embryophyta</taxon>
        <taxon>Tracheophyta</taxon>
        <taxon>Spermatophyta</taxon>
        <taxon>Magnoliopsida</taxon>
        <taxon>eudicotyledons</taxon>
        <taxon>Gunneridae</taxon>
        <taxon>Pentapetalae</taxon>
        <taxon>rosids</taxon>
        <taxon>malvids</taxon>
        <taxon>Brassicales</taxon>
        <taxon>Brassicaceae</taxon>
        <taxon>Brassiceae</taxon>
        <taxon>Brassica</taxon>
    </lineage>
</organism>
<keyword evidence="1" id="KW-1133">Transmembrane helix</keyword>
<gene>
    <name evidence="2" type="ORF">F2Q69_00050096</name>
</gene>
<dbReference type="Proteomes" id="UP000712600">
    <property type="component" value="Unassembled WGS sequence"/>
</dbReference>
<protein>
    <recommendedName>
        <fullName evidence="4">Transmembrane protein</fullName>
    </recommendedName>
</protein>
<dbReference type="AlphaFoldDB" id="A0A8S9PYA6"/>
<reference evidence="2" key="1">
    <citation type="submission" date="2019-12" db="EMBL/GenBank/DDBJ databases">
        <title>Genome sequencing and annotation of Brassica cretica.</title>
        <authorList>
            <person name="Studholme D.J."/>
            <person name="Sarris P."/>
        </authorList>
    </citation>
    <scope>NUCLEOTIDE SEQUENCE</scope>
    <source>
        <strain evidence="2">PFS-109/04</strain>
        <tissue evidence="2">Leaf</tissue>
    </source>
</reference>
<evidence type="ECO:0000313" key="3">
    <source>
        <dbReference type="Proteomes" id="UP000712600"/>
    </source>
</evidence>
<proteinExistence type="predicted"/>
<evidence type="ECO:0008006" key="4">
    <source>
        <dbReference type="Google" id="ProtNLM"/>
    </source>
</evidence>
<sequence>MEKEKEEKEEEKREGTVTTGWVWRISLVPSEVASVGFLGCFVLGFFGLVCASWVSRSCRNRSF</sequence>
<evidence type="ECO:0000313" key="2">
    <source>
        <dbReference type="EMBL" id="KAF3523382.1"/>
    </source>
</evidence>
<feature type="transmembrane region" description="Helical" evidence="1">
    <location>
        <begin position="32"/>
        <end position="54"/>
    </location>
</feature>
<keyword evidence="1" id="KW-0472">Membrane</keyword>
<accession>A0A8S9PYA6</accession>